<evidence type="ECO:0000259" key="1">
    <source>
        <dbReference type="Pfam" id="PF00011"/>
    </source>
</evidence>
<accession>A0A2I0HWZ6</accession>
<feature type="domain" description="SHSP" evidence="1">
    <location>
        <begin position="10"/>
        <end position="78"/>
    </location>
</feature>
<gene>
    <name evidence="2" type="ORF">CRG98_043384</name>
</gene>
<dbReference type="SUPFAM" id="SSF49764">
    <property type="entry name" value="HSP20-like chaperones"/>
    <property type="match status" value="1"/>
</dbReference>
<dbReference type="InterPro" id="IPR008978">
    <property type="entry name" value="HSP20-like_chaperone"/>
</dbReference>
<evidence type="ECO:0000313" key="3">
    <source>
        <dbReference type="Proteomes" id="UP000233551"/>
    </source>
</evidence>
<dbReference type="Pfam" id="PF00011">
    <property type="entry name" value="HSP20"/>
    <property type="match status" value="1"/>
</dbReference>
<reference evidence="2 3" key="1">
    <citation type="submission" date="2017-11" db="EMBL/GenBank/DDBJ databases">
        <title>De-novo sequencing of pomegranate (Punica granatum L.) genome.</title>
        <authorList>
            <person name="Akparov Z."/>
            <person name="Amiraslanov A."/>
            <person name="Hajiyeva S."/>
            <person name="Abbasov M."/>
            <person name="Kaur K."/>
            <person name="Hamwieh A."/>
            <person name="Solovyev V."/>
            <person name="Salamov A."/>
            <person name="Braich B."/>
            <person name="Kosarev P."/>
            <person name="Mahmoud A."/>
            <person name="Hajiyev E."/>
            <person name="Babayeva S."/>
            <person name="Izzatullayeva V."/>
            <person name="Mammadov A."/>
            <person name="Mammadov A."/>
            <person name="Sharifova S."/>
            <person name="Ojaghi J."/>
            <person name="Eynullazada K."/>
            <person name="Bayramov B."/>
            <person name="Abdulazimova A."/>
            <person name="Shahmuradov I."/>
        </authorList>
    </citation>
    <scope>NUCLEOTIDE SEQUENCE [LARGE SCALE GENOMIC DNA]</scope>
    <source>
        <strain evidence="3">cv. AG2017</strain>
        <tissue evidence="2">Leaf</tissue>
    </source>
</reference>
<dbReference type="InterPro" id="IPR002068">
    <property type="entry name" value="A-crystallin/Hsp20_dom"/>
</dbReference>
<dbReference type="Gene3D" id="2.60.40.790">
    <property type="match status" value="1"/>
</dbReference>
<dbReference type="AlphaFoldDB" id="A0A2I0HWZ6"/>
<dbReference type="Proteomes" id="UP000233551">
    <property type="component" value="Unassembled WGS sequence"/>
</dbReference>
<name>A0A2I0HWZ6_PUNGR</name>
<organism evidence="2 3">
    <name type="scientific">Punica granatum</name>
    <name type="common">Pomegranate</name>
    <dbReference type="NCBI Taxonomy" id="22663"/>
    <lineage>
        <taxon>Eukaryota</taxon>
        <taxon>Viridiplantae</taxon>
        <taxon>Streptophyta</taxon>
        <taxon>Embryophyta</taxon>
        <taxon>Tracheophyta</taxon>
        <taxon>Spermatophyta</taxon>
        <taxon>Magnoliopsida</taxon>
        <taxon>eudicotyledons</taxon>
        <taxon>Gunneridae</taxon>
        <taxon>Pentapetalae</taxon>
        <taxon>rosids</taxon>
        <taxon>malvids</taxon>
        <taxon>Myrtales</taxon>
        <taxon>Lythraceae</taxon>
        <taxon>Punica</taxon>
    </lineage>
</organism>
<dbReference type="EMBL" id="PGOL01004950">
    <property type="protein sequence ID" value="PKI36232.1"/>
    <property type="molecule type" value="Genomic_DNA"/>
</dbReference>
<comment type="caution">
    <text evidence="2">The sequence shown here is derived from an EMBL/GenBank/DDBJ whole genome shotgun (WGS) entry which is preliminary data.</text>
</comment>
<keyword evidence="3" id="KW-1185">Reference proteome</keyword>
<dbReference type="STRING" id="22663.A0A2I0HWZ6"/>
<protein>
    <recommendedName>
        <fullName evidence="1">SHSP domain-containing protein</fullName>
    </recommendedName>
</protein>
<sequence>MGLVGRSGCMFEADLLGQKKEELKVEVEDDQVIHMSGRGELRRRIRTVLGTRQGAALVMASIKNGVLPVTIPKFEEKKS</sequence>
<proteinExistence type="predicted"/>
<evidence type="ECO:0000313" key="2">
    <source>
        <dbReference type="EMBL" id="PKI36232.1"/>
    </source>
</evidence>